<organism evidence="2 3">
    <name type="scientific">Metabacillus bambusae</name>
    <dbReference type="NCBI Taxonomy" id="2795218"/>
    <lineage>
        <taxon>Bacteria</taxon>
        <taxon>Bacillati</taxon>
        <taxon>Bacillota</taxon>
        <taxon>Bacilli</taxon>
        <taxon>Bacillales</taxon>
        <taxon>Bacillaceae</taxon>
        <taxon>Metabacillus</taxon>
    </lineage>
</organism>
<dbReference type="InterPro" id="IPR029787">
    <property type="entry name" value="Nucleotide_cyclase"/>
</dbReference>
<reference evidence="2 3" key="1">
    <citation type="submission" date="2021-03" db="EMBL/GenBank/DDBJ databases">
        <title>Whole genome sequence of Metabacillus bambusae BG109.</title>
        <authorList>
            <person name="Jeong J.W."/>
        </authorList>
    </citation>
    <scope>NUCLEOTIDE SEQUENCE [LARGE SCALE GENOMIC DNA]</scope>
    <source>
        <strain evidence="2 3">BG109</strain>
    </source>
</reference>
<evidence type="ECO:0000313" key="2">
    <source>
        <dbReference type="EMBL" id="MBO1515668.1"/>
    </source>
</evidence>
<keyword evidence="3" id="KW-1185">Reference proteome</keyword>
<dbReference type="Gene3D" id="3.30.70.270">
    <property type="match status" value="1"/>
</dbReference>
<evidence type="ECO:0000313" key="3">
    <source>
        <dbReference type="Proteomes" id="UP000663981"/>
    </source>
</evidence>
<dbReference type="SMART" id="SM00267">
    <property type="entry name" value="GGDEF"/>
    <property type="match status" value="1"/>
</dbReference>
<protein>
    <submittedName>
        <fullName evidence="2">Sensor domain-containing diguanylate cyclase</fullName>
    </submittedName>
</protein>
<gene>
    <name evidence="2" type="ORF">I7822_29085</name>
</gene>
<dbReference type="Proteomes" id="UP000663981">
    <property type="component" value="Unassembled WGS sequence"/>
</dbReference>
<dbReference type="EMBL" id="JAGDEL010000046">
    <property type="protein sequence ID" value="MBO1515668.1"/>
    <property type="molecule type" value="Genomic_DNA"/>
</dbReference>
<dbReference type="Pfam" id="PF13492">
    <property type="entry name" value="GAF_3"/>
    <property type="match status" value="1"/>
</dbReference>
<dbReference type="Pfam" id="PF00990">
    <property type="entry name" value="GGDEF"/>
    <property type="match status" value="1"/>
</dbReference>
<proteinExistence type="predicted"/>
<dbReference type="PANTHER" id="PTHR45138">
    <property type="entry name" value="REGULATORY COMPONENTS OF SENSORY TRANSDUCTION SYSTEM"/>
    <property type="match status" value="1"/>
</dbReference>
<dbReference type="SUPFAM" id="SSF55781">
    <property type="entry name" value="GAF domain-like"/>
    <property type="match status" value="2"/>
</dbReference>
<dbReference type="InterPro" id="IPR050469">
    <property type="entry name" value="Diguanylate_Cyclase"/>
</dbReference>
<dbReference type="InterPro" id="IPR003018">
    <property type="entry name" value="GAF"/>
</dbReference>
<dbReference type="PROSITE" id="PS50887">
    <property type="entry name" value="GGDEF"/>
    <property type="match status" value="1"/>
</dbReference>
<dbReference type="InterPro" id="IPR029016">
    <property type="entry name" value="GAF-like_dom_sf"/>
</dbReference>
<comment type="caution">
    <text evidence="2">The sequence shown here is derived from an EMBL/GenBank/DDBJ whole genome shotgun (WGS) entry which is preliminary data.</text>
</comment>
<dbReference type="InterPro" id="IPR043128">
    <property type="entry name" value="Rev_trsase/Diguanyl_cyclase"/>
</dbReference>
<dbReference type="PANTHER" id="PTHR45138:SF9">
    <property type="entry name" value="DIGUANYLATE CYCLASE DGCM-RELATED"/>
    <property type="match status" value="1"/>
</dbReference>
<evidence type="ECO:0000259" key="1">
    <source>
        <dbReference type="PROSITE" id="PS50887"/>
    </source>
</evidence>
<dbReference type="SUPFAM" id="SSF55073">
    <property type="entry name" value="Nucleotide cyclase"/>
    <property type="match status" value="1"/>
</dbReference>
<dbReference type="RefSeq" id="WP_207982522.1">
    <property type="nucleotide sequence ID" value="NZ_JAGDEL010000046.1"/>
</dbReference>
<dbReference type="InterPro" id="IPR000160">
    <property type="entry name" value="GGDEF_dom"/>
</dbReference>
<accession>A0ABS3NBU2</accession>
<sequence length="599" mass="68971">MGDQLVVLAIKSTFFEFLSDNHQQRSINEIIEKLTSVLKRELCINDAVFYSYNKQIDYLTPFMKDNGYPVKAVPHDLQYGKLYFFEEQAFIPIIQNDTLHGLVELKGLNISEFSSTTLDEVVKSCSSFFAHSLNLVQISLNEQKFKQLYRLTEKFHSFMNKDDVLYELVTALQSMFFEYNFYLFLSHDHENHVDLPIKDLGFDHQDGNEMAMEAFVTGNVQRSFDKKNRQTIVYTPLKGKQGVYGVLQVVANHGLQFDDENVNFVAMLANAAGTALENAQLYEQSKRLIKDLQLINETSHRLNKNLRLTDTMTYMSSRILDSFNADEVGFFYINHNGSIQIFPGSTNFFNTDEVKQYIQYVREKIEKDLEGLFIGDITTYIKDSPYSSVMAVPMVQSENLKGFALVLHKDAYHFSFDMFKLLQSLIHHSTLALTNSLLREELETLVKTDHLTQLFSRNYFNDFIESSMQKDRQGTFVLIDIDNFKKINDTYGHQIGDEVLVQVANIIKNNIRENDIGARWGGEELAVYLPQVDLASGISVAERIVKRVRENTSPMITISCGVSYWNVENDKNFHRLFSRADKALYVAKNEGKNQVIVQQ</sequence>
<dbReference type="Gene3D" id="3.30.450.40">
    <property type="match status" value="2"/>
</dbReference>
<feature type="domain" description="GGDEF" evidence="1">
    <location>
        <begin position="472"/>
        <end position="599"/>
    </location>
</feature>
<name>A0ABS3NBU2_9BACI</name>
<dbReference type="NCBIfam" id="TIGR00254">
    <property type="entry name" value="GGDEF"/>
    <property type="match status" value="1"/>
</dbReference>
<dbReference type="CDD" id="cd01949">
    <property type="entry name" value="GGDEF"/>
    <property type="match status" value="1"/>
</dbReference>